<organism evidence="1 2">
    <name type="scientific">Phytophthora megakarya</name>
    <dbReference type="NCBI Taxonomy" id="4795"/>
    <lineage>
        <taxon>Eukaryota</taxon>
        <taxon>Sar</taxon>
        <taxon>Stramenopiles</taxon>
        <taxon>Oomycota</taxon>
        <taxon>Peronosporomycetes</taxon>
        <taxon>Peronosporales</taxon>
        <taxon>Peronosporaceae</taxon>
        <taxon>Phytophthora</taxon>
    </lineage>
</organism>
<comment type="caution">
    <text evidence="1">The sequence shown here is derived from an EMBL/GenBank/DDBJ whole genome shotgun (WGS) entry which is preliminary data.</text>
</comment>
<dbReference type="AlphaFoldDB" id="A0A225VN29"/>
<keyword evidence="2" id="KW-1185">Reference proteome</keyword>
<dbReference type="Proteomes" id="UP000198211">
    <property type="component" value="Unassembled WGS sequence"/>
</dbReference>
<proteinExistence type="predicted"/>
<evidence type="ECO:0000313" key="2">
    <source>
        <dbReference type="Proteomes" id="UP000198211"/>
    </source>
</evidence>
<evidence type="ECO:0000313" key="1">
    <source>
        <dbReference type="EMBL" id="OWZ06823.1"/>
    </source>
</evidence>
<sequence>MRKGTSTFFSSGSTACPPLVAVHLRAGWSIGGVQDRYLRHDTAGDLFVGRTVTGLSILQPEFAALPPRFEIGDEVVQKRTGYLFFRLTKNVELVAEFTLVSLIYHIDVLRERLSEAHPHFQSPIFADADLLHPLHSRLPTGSGNDGMQSTGVPPHVKILSEIHRTRNWLKKLLCCVEPVCKISLIRKMCCTNGCIMESQMSLKNERFKGGFRLVIQQ</sequence>
<protein>
    <submittedName>
        <fullName evidence="1">Uncharacterized protein</fullName>
    </submittedName>
</protein>
<reference evidence="2" key="1">
    <citation type="submission" date="2017-03" db="EMBL/GenBank/DDBJ databases">
        <title>Phytopthora megakarya and P. palmivora, two closely related causual agents of cacao black pod achieved similar genome size and gene model numbers by different mechanisms.</title>
        <authorList>
            <person name="Ali S."/>
            <person name="Shao J."/>
            <person name="Larry D.J."/>
            <person name="Kronmiller B."/>
            <person name="Shen D."/>
            <person name="Strem M.D."/>
            <person name="Melnick R.L."/>
            <person name="Guiltinan M.J."/>
            <person name="Tyler B.M."/>
            <person name="Meinhardt L.W."/>
            <person name="Bailey B.A."/>
        </authorList>
    </citation>
    <scope>NUCLEOTIDE SEQUENCE [LARGE SCALE GENOMIC DNA]</scope>
    <source>
        <strain evidence="2">zdho120</strain>
    </source>
</reference>
<name>A0A225VN29_9STRA</name>
<dbReference type="OrthoDB" id="126344at2759"/>
<accession>A0A225VN29</accession>
<dbReference type="PROSITE" id="PS51257">
    <property type="entry name" value="PROKAR_LIPOPROTEIN"/>
    <property type="match status" value="1"/>
</dbReference>
<dbReference type="EMBL" id="NBNE01003804">
    <property type="protein sequence ID" value="OWZ06823.1"/>
    <property type="molecule type" value="Genomic_DNA"/>
</dbReference>
<gene>
    <name evidence="1" type="ORF">PHMEG_00020873</name>
</gene>